<dbReference type="PATRIC" id="fig|862908.3.peg.460"/>
<keyword evidence="2" id="KW-1185">Reference proteome</keyword>
<dbReference type="Proteomes" id="UP000008963">
    <property type="component" value="Chromosome"/>
</dbReference>
<reference evidence="2" key="1">
    <citation type="journal article" date="2013" name="ISME J.">
        <title>A small predatory core genome in the divergent marine Bacteriovorax marinus SJ and the terrestrial Bdellovibrio bacteriovorus.</title>
        <authorList>
            <person name="Crossman L.C."/>
            <person name="Chen H."/>
            <person name="Cerdeno-Tarraga A.M."/>
            <person name="Brooks K."/>
            <person name="Quail M.A."/>
            <person name="Pineiro S.A."/>
            <person name="Hobley L."/>
            <person name="Sockett R.E."/>
            <person name="Bentley S.D."/>
            <person name="Parkhill J."/>
            <person name="Williams H.N."/>
            <person name="Stine O.C."/>
        </authorList>
    </citation>
    <scope>NUCLEOTIDE SEQUENCE [LARGE SCALE GENOMIC DNA]</scope>
    <source>
        <strain evidence="2">ATCC BAA-682 / DSM 15412 / SJ</strain>
    </source>
</reference>
<dbReference type="STRING" id="862908.BMS_0483"/>
<protein>
    <submittedName>
        <fullName evidence="1">Uncharacterized protein</fullName>
    </submittedName>
</protein>
<dbReference type="AlphaFoldDB" id="E1X4G6"/>
<proteinExistence type="predicted"/>
<evidence type="ECO:0000313" key="1">
    <source>
        <dbReference type="EMBL" id="CBW25396.1"/>
    </source>
</evidence>
<name>E1X4G6_HALMS</name>
<accession>E1X4G6</accession>
<organism evidence="1 2">
    <name type="scientific">Halobacteriovorax marinus (strain ATCC BAA-682 / DSM 15412 / SJ)</name>
    <name type="common">Bacteriovorax marinus</name>
    <dbReference type="NCBI Taxonomy" id="862908"/>
    <lineage>
        <taxon>Bacteria</taxon>
        <taxon>Pseudomonadati</taxon>
        <taxon>Bdellovibrionota</taxon>
        <taxon>Bacteriovoracia</taxon>
        <taxon>Bacteriovoracales</taxon>
        <taxon>Halobacteriovoraceae</taxon>
        <taxon>Halobacteriovorax</taxon>
    </lineage>
</organism>
<gene>
    <name evidence="1" type="ordered locus">BMS_0483</name>
</gene>
<evidence type="ECO:0000313" key="2">
    <source>
        <dbReference type="Proteomes" id="UP000008963"/>
    </source>
</evidence>
<dbReference type="KEGG" id="bmx:BMS_0483"/>
<dbReference type="EMBL" id="FQ312005">
    <property type="protein sequence ID" value="CBW25396.1"/>
    <property type="molecule type" value="Genomic_DNA"/>
</dbReference>
<sequence length="101" mass="11848">MEEFMQKQPQWKDRFNEIVQVCQEEIKRTTEIGKKMLSASKTNTMLHESYEELGALTFKALEDGTLEFDDPRVKELVNTIRSCEFDLEKIESDVNDIKKNS</sequence>
<dbReference type="HOGENOM" id="CLU_2287585_0_0_7"/>